<feature type="signal peptide" evidence="8">
    <location>
        <begin position="1"/>
        <end position="33"/>
    </location>
</feature>
<evidence type="ECO:0000256" key="4">
    <source>
        <dbReference type="ARBA" id="ARBA00022452"/>
    </source>
</evidence>
<sequence length="444" mass="50239">MKKGMTKFNQRFFKSSQYAFCIGLLLASSIVDAMTLDEALSASLRHESQLEVSRLSVNQSTAMLEQAKQRDGLKVNLVGQLDYERVETPTNVMFPTEGNRKGRSLQLQMDYPIYTSGRHRLGIDVAKNQLSAHSQGLSDQRSETILNTVMVYTDVLKKKAILELRKKTMSNLQRSLYESQRRFDVGMITRADLAQVLAQVAQGQADITQAQSNLTVSEAQFYQITGLNADNLTAVKHLPEVSNNLDEILAKTKNHPALLRAKYEKQASEKQYALTKRELWPTVMLTSRLGKQHDASYIGSESNNYMVGVQLNVPLYDDGLNRANTRKAQTDVDLANQKIRSLELDLNQRTRTTYAQLQTIRQNKDALQNAIDAASIAFVYTRKEFELGTKTTFDLLNTEQKLLDVQTQKTVNEQDEIVFVYQLLDQMGHLNDLVSTQNTEQVNN</sequence>
<dbReference type="PANTHER" id="PTHR30026:SF20">
    <property type="entry name" value="OUTER MEMBRANE PROTEIN TOLC"/>
    <property type="match status" value="1"/>
</dbReference>
<keyword evidence="8" id="KW-0732">Signal</keyword>
<feature type="chain" id="PRO_5004480658" evidence="8">
    <location>
        <begin position="34"/>
        <end position="444"/>
    </location>
</feature>
<evidence type="ECO:0000256" key="5">
    <source>
        <dbReference type="ARBA" id="ARBA00022692"/>
    </source>
</evidence>
<dbReference type="GO" id="GO:0009279">
    <property type="term" value="C:cell outer membrane"/>
    <property type="evidence" value="ECO:0007669"/>
    <property type="project" value="UniProtKB-SubCell"/>
</dbReference>
<dbReference type="EMBL" id="JAUMJH010000005">
    <property type="protein sequence ID" value="MDO3656207.1"/>
    <property type="molecule type" value="Genomic_DNA"/>
</dbReference>
<evidence type="ECO:0000256" key="8">
    <source>
        <dbReference type="SAM" id="SignalP"/>
    </source>
</evidence>
<dbReference type="SUPFAM" id="SSF56954">
    <property type="entry name" value="Outer membrane efflux proteins (OEP)"/>
    <property type="match status" value="1"/>
</dbReference>
<evidence type="ECO:0000256" key="7">
    <source>
        <dbReference type="ARBA" id="ARBA00023237"/>
    </source>
</evidence>
<keyword evidence="4" id="KW-1134">Transmembrane beta strand</keyword>
<dbReference type="GO" id="GO:0015562">
    <property type="term" value="F:efflux transmembrane transporter activity"/>
    <property type="evidence" value="ECO:0007669"/>
    <property type="project" value="InterPro"/>
</dbReference>
<evidence type="ECO:0000256" key="1">
    <source>
        <dbReference type="ARBA" id="ARBA00004442"/>
    </source>
</evidence>
<reference evidence="9 11" key="1">
    <citation type="submission" date="2013-03" db="EMBL/GenBank/DDBJ databases">
        <title>The Genome Sequence of Acinetobacter sp. CIP 110321.</title>
        <authorList>
            <consortium name="The Broad Institute Genome Sequencing Platform"/>
            <consortium name="The Broad Institute Genome Sequencing Center for Infectious Disease"/>
            <person name="Cerqueira G."/>
            <person name="Feldgarden M."/>
            <person name="Courvalin P."/>
            <person name="Perichon B."/>
            <person name="Grillot-Courvalin C."/>
            <person name="Clermont D."/>
            <person name="Rocha E."/>
            <person name="Yoon E.-J."/>
            <person name="Nemec A."/>
            <person name="Walker B."/>
            <person name="Young S.K."/>
            <person name="Zeng Q."/>
            <person name="Gargeya S."/>
            <person name="Fitzgerald M."/>
            <person name="Haas B."/>
            <person name="Abouelleil A."/>
            <person name="Alvarado L."/>
            <person name="Arachchi H.M."/>
            <person name="Berlin A.M."/>
            <person name="Chapman S.B."/>
            <person name="Dewar J."/>
            <person name="Goldberg J."/>
            <person name="Griggs A."/>
            <person name="Gujja S."/>
            <person name="Hansen M."/>
            <person name="Howarth C."/>
            <person name="Imamovic A."/>
            <person name="Larimer J."/>
            <person name="McCowan C."/>
            <person name="Murphy C."/>
            <person name="Neiman D."/>
            <person name="Pearson M."/>
            <person name="Priest M."/>
            <person name="Roberts A."/>
            <person name="Saif S."/>
            <person name="Shea T."/>
            <person name="Sisk P."/>
            <person name="Sykes S."/>
            <person name="Wortman J."/>
            <person name="Nusbaum C."/>
            <person name="Birren B."/>
        </authorList>
    </citation>
    <scope>NUCLEOTIDE SEQUENCE [LARGE SCALE GENOMIC DNA]</scope>
    <source>
        <strain evidence="9 11">CIP 110321</strain>
    </source>
</reference>
<dbReference type="PANTHER" id="PTHR30026">
    <property type="entry name" value="OUTER MEMBRANE PROTEIN TOLC"/>
    <property type="match status" value="1"/>
</dbReference>
<name>R9AZV7_9GAMM</name>
<keyword evidence="12" id="KW-1185">Reference proteome</keyword>
<dbReference type="Gene3D" id="1.20.1600.10">
    <property type="entry name" value="Outer membrane efflux proteins (OEP)"/>
    <property type="match status" value="1"/>
</dbReference>
<dbReference type="OrthoDB" id="9813458at2"/>
<evidence type="ECO:0000313" key="11">
    <source>
        <dbReference type="Proteomes" id="UP000016203"/>
    </source>
</evidence>
<dbReference type="Proteomes" id="UP001168902">
    <property type="component" value="Unassembled WGS sequence"/>
</dbReference>
<keyword evidence="5" id="KW-0812">Transmembrane</keyword>
<gene>
    <name evidence="9" type="ORF">F896_02091</name>
    <name evidence="10" type="ORF">Q3V53_03135</name>
</gene>
<dbReference type="AlphaFoldDB" id="R9AZV7"/>
<keyword evidence="7" id="KW-0998">Cell outer membrane</keyword>
<dbReference type="RefSeq" id="WP_016163775.1">
    <property type="nucleotide sequence ID" value="NZ_JAKZGC010000011.1"/>
</dbReference>
<dbReference type="GO" id="GO:0015288">
    <property type="term" value="F:porin activity"/>
    <property type="evidence" value="ECO:0007669"/>
    <property type="project" value="TreeGrafter"/>
</dbReference>
<dbReference type="GO" id="GO:1990281">
    <property type="term" value="C:efflux pump complex"/>
    <property type="evidence" value="ECO:0007669"/>
    <property type="project" value="TreeGrafter"/>
</dbReference>
<protein>
    <submittedName>
        <fullName evidence="10">TolC family protein</fullName>
    </submittedName>
</protein>
<dbReference type="EMBL" id="AQFL01000012">
    <property type="protein sequence ID" value="EOR07718.1"/>
    <property type="molecule type" value="Genomic_DNA"/>
</dbReference>
<comment type="subcellular location">
    <subcellularLocation>
        <location evidence="1">Cell outer membrane</location>
    </subcellularLocation>
</comment>
<dbReference type="HOGENOM" id="CLU_012817_0_1_6"/>
<comment type="caution">
    <text evidence="9">The sequence shown here is derived from an EMBL/GenBank/DDBJ whole genome shotgun (WGS) entry which is preliminary data.</text>
</comment>
<evidence type="ECO:0000256" key="2">
    <source>
        <dbReference type="ARBA" id="ARBA00007613"/>
    </source>
</evidence>
<comment type="similarity">
    <text evidence="2">Belongs to the outer membrane factor (OMF) (TC 1.B.17) family.</text>
</comment>
<dbReference type="InterPro" id="IPR051906">
    <property type="entry name" value="TolC-like"/>
</dbReference>
<evidence type="ECO:0000313" key="10">
    <source>
        <dbReference type="EMBL" id="MDO3656207.1"/>
    </source>
</evidence>
<dbReference type="PATRIC" id="fig|1217699.3.peg.2029"/>
<keyword evidence="6" id="KW-0472">Membrane</keyword>
<dbReference type="Proteomes" id="UP000016203">
    <property type="component" value="Unassembled WGS sequence"/>
</dbReference>
<reference evidence="10 12" key="2">
    <citation type="submission" date="2023-07" db="EMBL/GenBank/DDBJ databases">
        <title>A novel proteolytic Acinetobacter species.</title>
        <authorList>
            <person name="Nemec A."/>
            <person name="Radolfova-Krizova L."/>
        </authorList>
    </citation>
    <scope>NUCLEOTIDE SEQUENCE [LARGE SCALE GENOMIC DNA]</scope>
    <source>
        <strain evidence="10 12">NIPH 1865</strain>
    </source>
</reference>
<keyword evidence="3" id="KW-0813">Transport</keyword>
<evidence type="ECO:0000256" key="6">
    <source>
        <dbReference type="ARBA" id="ARBA00023136"/>
    </source>
</evidence>
<organism evidence="9 11">
    <name type="scientific">Acinetobacter genomosp. 15BJ</name>
    <dbReference type="NCBI Taxonomy" id="106651"/>
    <lineage>
        <taxon>Bacteria</taxon>
        <taxon>Pseudomonadati</taxon>
        <taxon>Pseudomonadota</taxon>
        <taxon>Gammaproteobacteria</taxon>
        <taxon>Moraxellales</taxon>
        <taxon>Moraxellaceae</taxon>
        <taxon>Acinetobacter</taxon>
    </lineage>
</organism>
<proteinExistence type="inferred from homology"/>
<dbReference type="InterPro" id="IPR003423">
    <property type="entry name" value="OMP_efflux"/>
</dbReference>
<dbReference type="Pfam" id="PF02321">
    <property type="entry name" value="OEP"/>
    <property type="match status" value="2"/>
</dbReference>
<accession>R9AZV7</accession>
<evidence type="ECO:0000313" key="9">
    <source>
        <dbReference type="EMBL" id="EOR07718.1"/>
    </source>
</evidence>
<evidence type="ECO:0000313" key="12">
    <source>
        <dbReference type="Proteomes" id="UP001168902"/>
    </source>
</evidence>
<evidence type="ECO:0000256" key="3">
    <source>
        <dbReference type="ARBA" id="ARBA00022448"/>
    </source>
</evidence>